<evidence type="ECO:0000256" key="4">
    <source>
        <dbReference type="ARBA" id="ARBA00022553"/>
    </source>
</evidence>
<reference evidence="14 15" key="1">
    <citation type="submission" date="2016-06" db="EMBL/GenBank/DDBJ databases">
        <authorList>
            <person name="Olsen C.W."/>
            <person name="Carey S."/>
            <person name="Hinshaw L."/>
            <person name="Karasin A.I."/>
        </authorList>
    </citation>
    <scope>NUCLEOTIDE SEQUENCE [LARGE SCALE GENOMIC DNA]</scope>
    <source>
        <strain evidence="14 15">LZ-22</strain>
    </source>
</reference>
<dbReference type="SMART" id="SM00388">
    <property type="entry name" value="HisKA"/>
    <property type="match status" value="1"/>
</dbReference>
<keyword evidence="6 11" id="KW-0812">Transmembrane</keyword>
<dbReference type="InterPro" id="IPR005467">
    <property type="entry name" value="His_kinase_dom"/>
</dbReference>
<comment type="subcellular location">
    <subcellularLocation>
        <location evidence="2">Cell membrane</location>
    </subcellularLocation>
</comment>
<keyword evidence="15" id="KW-1185">Reference proteome</keyword>
<dbReference type="RefSeq" id="WP_175557505.1">
    <property type="nucleotide sequence ID" value="NZ_FMYF01000011.1"/>
</dbReference>
<dbReference type="Pfam" id="PF00672">
    <property type="entry name" value="HAMP"/>
    <property type="match status" value="1"/>
</dbReference>
<dbReference type="PANTHER" id="PTHR45436:SF5">
    <property type="entry name" value="SENSOR HISTIDINE KINASE TRCS"/>
    <property type="match status" value="1"/>
</dbReference>
<dbReference type="GO" id="GO:0000155">
    <property type="term" value="F:phosphorelay sensor kinase activity"/>
    <property type="evidence" value="ECO:0007669"/>
    <property type="project" value="InterPro"/>
</dbReference>
<evidence type="ECO:0000256" key="2">
    <source>
        <dbReference type="ARBA" id="ARBA00004236"/>
    </source>
</evidence>
<evidence type="ECO:0000256" key="6">
    <source>
        <dbReference type="ARBA" id="ARBA00022692"/>
    </source>
</evidence>
<gene>
    <name evidence="14" type="ORF">GA0111570_1114</name>
</gene>
<dbReference type="InterPro" id="IPR036890">
    <property type="entry name" value="HATPase_C_sf"/>
</dbReference>
<evidence type="ECO:0000259" key="12">
    <source>
        <dbReference type="PROSITE" id="PS50109"/>
    </source>
</evidence>
<dbReference type="GO" id="GO:0005886">
    <property type="term" value="C:plasma membrane"/>
    <property type="evidence" value="ECO:0007669"/>
    <property type="project" value="UniProtKB-SubCell"/>
</dbReference>
<dbReference type="EMBL" id="FMYF01000011">
    <property type="protein sequence ID" value="SDB94382.1"/>
    <property type="molecule type" value="Genomic_DNA"/>
</dbReference>
<dbReference type="SUPFAM" id="SSF55874">
    <property type="entry name" value="ATPase domain of HSP90 chaperone/DNA topoisomerase II/histidine kinase"/>
    <property type="match status" value="1"/>
</dbReference>
<evidence type="ECO:0000256" key="8">
    <source>
        <dbReference type="ARBA" id="ARBA00022989"/>
    </source>
</evidence>
<keyword evidence="10 11" id="KW-0472">Membrane</keyword>
<evidence type="ECO:0000256" key="9">
    <source>
        <dbReference type="ARBA" id="ARBA00023012"/>
    </source>
</evidence>
<evidence type="ECO:0000256" key="11">
    <source>
        <dbReference type="SAM" id="Phobius"/>
    </source>
</evidence>
<dbReference type="PRINTS" id="PR00344">
    <property type="entry name" value="BCTRLSENSOR"/>
</dbReference>
<dbReference type="STRING" id="1577474.GA0111570_1114"/>
<dbReference type="SUPFAM" id="SSF47384">
    <property type="entry name" value="Homodimeric domain of signal transducing histidine kinase"/>
    <property type="match status" value="1"/>
</dbReference>
<dbReference type="Gene3D" id="3.30.565.10">
    <property type="entry name" value="Histidine kinase-like ATPase, C-terminal domain"/>
    <property type="match status" value="1"/>
</dbReference>
<feature type="domain" description="HAMP" evidence="13">
    <location>
        <begin position="180"/>
        <end position="234"/>
    </location>
</feature>
<dbReference type="Pfam" id="PF00512">
    <property type="entry name" value="HisKA"/>
    <property type="match status" value="1"/>
</dbReference>
<dbReference type="PROSITE" id="PS50109">
    <property type="entry name" value="HIS_KIN"/>
    <property type="match status" value="1"/>
</dbReference>
<evidence type="ECO:0000256" key="3">
    <source>
        <dbReference type="ARBA" id="ARBA00012438"/>
    </source>
</evidence>
<evidence type="ECO:0000256" key="5">
    <source>
        <dbReference type="ARBA" id="ARBA00022679"/>
    </source>
</evidence>
<dbReference type="InterPro" id="IPR003660">
    <property type="entry name" value="HAMP_dom"/>
</dbReference>
<evidence type="ECO:0000313" key="14">
    <source>
        <dbReference type="EMBL" id="SDB94382.1"/>
    </source>
</evidence>
<dbReference type="InterPro" id="IPR050428">
    <property type="entry name" value="TCS_sensor_his_kinase"/>
</dbReference>
<keyword evidence="9" id="KW-0902">Two-component regulatory system</keyword>
<feature type="transmembrane region" description="Helical" evidence="11">
    <location>
        <begin position="156"/>
        <end position="181"/>
    </location>
</feature>
<keyword evidence="8 11" id="KW-1133">Transmembrane helix</keyword>
<feature type="transmembrane region" description="Helical" evidence="11">
    <location>
        <begin position="7"/>
        <end position="27"/>
    </location>
</feature>
<protein>
    <recommendedName>
        <fullName evidence="3">histidine kinase</fullName>
        <ecNumber evidence="3">2.7.13.3</ecNumber>
    </recommendedName>
</protein>
<dbReference type="SMART" id="SM00304">
    <property type="entry name" value="HAMP"/>
    <property type="match status" value="1"/>
</dbReference>
<dbReference type="FunFam" id="1.10.287.130:FF:000001">
    <property type="entry name" value="Two-component sensor histidine kinase"/>
    <property type="match status" value="1"/>
</dbReference>
<feature type="domain" description="Histidine kinase" evidence="12">
    <location>
        <begin position="242"/>
        <end position="459"/>
    </location>
</feature>
<dbReference type="Proteomes" id="UP000199086">
    <property type="component" value="Unassembled WGS sequence"/>
</dbReference>
<dbReference type="SMART" id="SM00387">
    <property type="entry name" value="HATPase_c"/>
    <property type="match status" value="1"/>
</dbReference>
<dbReference type="InterPro" id="IPR003594">
    <property type="entry name" value="HATPase_dom"/>
</dbReference>
<evidence type="ECO:0000256" key="7">
    <source>
        <dbReference type="ARBA" id="ARBA00022777"/>
    </source>
</evidence>
<dbReference type="Pfam" id="PF02518">
    <property type="entry name" value="HATPase_c"/>
    <property type="match status" value="1"/>
</dbReference>
<organism evidence="14 15">
    <name type="scientific">Raineyella antarctica</name>
    <dbReference type="NCBI Taxonomy" id="1577474"/>
    <lineage>
        <taxon>Bacteria</taxon>
        <taxon>Bacillati</taxon>
        <taxon>Actinomycetota</taxon>
        <taxon>Actinomycetes</taxon>
        <taxon>Propionibacteriales</taxon>
        <taxon>Propionibacteriaceae</taxon>
        <taxon>Raineyella</taxon>
    </lineage>
</organism>
<accession>A0A1G6HJG2</accession>
<dbReference type="Gene3D" id="1.10.287.130">
    <property type="match status" value="1"/>
</dbReference>
<dbReference type="PANTHER" id="PTHR45436">
    <property type="entry name" value="SENSOR HISTIDINE KINASE YKOH"/>
    <property type="match status" value="1"/>
</dbReference>
<comment type="catalytic activity">
    <reaction evidence="1">
        <text>ATP + protein L-histidine = ADP + protein N-phospho-L-histidine.</text>
        <dbReference type="EC" id="2.7.13.3"/>
    </reaction>
</comment>
<dbReference type="SUPFAM" id="SSF158472">
    <property type="entry name" value="HAMP domain-like"/>
    <property type="match status" value="1"/>
</dbReference>
<keyword evidence="5" id="KW-0808">Transferase</keyword>
<dbReference type="InterPro" id="IPR036097">
    <property type="entry name" value="HisK_dim/P_sf"/>
</dbReference>
<dbReference type="InterPro" id="IPR004358">
    <property type="entry name" value="Sig_transdc_His_kin-like_C"/>
</dbReference>
<keyword evidence="4" id="KW-0597">Phosphoprotein</keyword>
<evidence type="ECO:0000259" key="13">
    <source>
        <dbReference type="PROSITE" id="PS50885"/>
    </source>
</evidence>
<evidence type="ECO:0000313" key="15">
    <source>
        <dbReference type="Proteomes" id="UP000199086"/>
    </source>
</evidence>
<dbReference type="PROSITE" id="PS50885">
    <property type="entry name" value="HAMP"/>
    <property type="match status" value="1"/>
</dbReference>
<name>A0A1G6HJG2_9ACTN</name>
<dbReference type="CDD" id="cd00082">
    <property type="entry name" value="HisKA"/>
    <property type="match status" value="1"/>
</dbReference>
<evidence type="ECO:0000256" key="10">
    <source>
        <dbReference type="ARBA" id="ARBA00023136"/>
    </source>
</evidence>
<dbReference type="AlphaFoldDB" id="A0A1G6HJG2"/>
<dbReference type="InterPro" id="IPR003661">
    <property type="entry name" value="HisK_dim/P_dom"/>
</dbReference>
<proteinExistence type="predicted"/>
<dbReference type="CDD" id="cd00075">
    <property type="entry name" value="HATPase"/>
    <property type="match status" value="1"/>
</dbReference>
<dbReference type="EC" id="2.7.13.3" evidence="3"/>
<keyword evidence="7" id="KW-0418">Kinase</keyword>
<dbReference type="CDD" id="cd06225">
    <property type="entry name" value="HAMP"/>
    <property type="match status" value="1"/>
</dbReference>
<sequence>MSLRLKVILIFTLGMLIVVSVVGLWLVNSLSHSVDVAMDTSLRARADALVQQYGAGTGFQDGALRASGLSPVDTLAQVVDGSGRLVETSEGAGTDPLLTPTQLTQARTAPLSVNITLPSGEPVRVFAMSMEASGGPSALVITGTSRRATLATLHDMVLQLVAGGAALMVLATVVEWMAVGATLKPIERMRRTAERISGDPDSAARLPVGRRHDEVARLGHTFNDLIERMQHSLSQQRRFVADASHELRTPLTMLRAELELGARAGRRPEELQQSLRSAHADTERLVRLVNGLLAQATADTAATGPDRGLVDLAATAAEAVDLMDRAHNDVAIALQVTDGPFPMVGSHDRLVQLAINLIDNAVKASPVGGRVDVLVQPDDRDDGAGVLLCVSDRGAGFEEGFLPHATERFAREHPTEVDTGAGLGLAIVESIAREHAATLQIGNRADGGARVCVRFPIALAQ</sequence>
<dbReference type="Gene3D" id="6.10.340.10">
    <property type="match status" value="1"/>
</dbReference>
<evidence type="ECO:0000256" key="1">
    <source>
        <dbReference type="ARBA" id="ARBA00000085"/>
    </source>
</evidence>